<dbReference type="RefSeq" id="XP_015607021.1">
    <property type="nucleotide sequence ID" value="XM_015751535.2"/>
</dbReference>
<protein>
    <submittedName>
        <fullName evidence="3 4">Transmembrane protein 45B isoform X1</fullName>
    </submittedName>
</protein>
<feature type="transmembrane region" description="Helical" evidence="1">
    <location>
        <begin position="148"/>
        <end position="171"/>
    </location>
</feature>
<dbReference type="RefSeq" id="XP_015607023.1">
    <property type="nucleotide sequence ID" value="XM_015751537.2"/>
</dbReference>
<keyword evidence="1" id="KW-0472">Membrane</keyword>
<dbReference type="RefSeq" id="XP_024946470.1">
    <property type="nucleotide sequence ID" value="XM_025090702.1"/>
</dbReference>
<keyword evidence="2" id="KW-1185">Reference proteome</keyword>
<gene>
    <name evidence="3 4 5" type="primary">LOC107273355</name>
</gene>
<dbReference type="Proteomes" id="UP000694920">
    <property type="component" value="Unplaced"/>
</dbReference>
<evidence type="ECO:0000313" key="3">
    <source>
        <dbReference type="RefSeq" id="XP_015607021.1"/>
    </source>
</evidence>
<dbReference type="GeneID" id="107273355"/>
<accession>A0AAJ7CBY7</accession>
<name>A0AAJ7CBY7_CEPCN</name>
<dbReference type="PANTHER" id="PTHR16007:SF15">
    <property type="entry name" value="TRANSMEMBRANE PROTEIN 45B"/>
    <property type="match status" value="1"/>
</dbReference>
<keyword evidence="1 3" id="KW-0812">Transmembrane</keyword>
<feature type="transmembrane region" description="Helical" evidence="1">
    <location>
        <begin position="6"/>
        <end position="26"/>
    </location>
</feature>
<dbReference type="InterPro" id="IPR042127">
    <property type="entry name" value="TMEM45"/>
</dbReference>
<sequence>MEFLGADLLYILQGFIFYAFGLKWCYEYAKPQIIPEQQEQYDAGKIVGLRKKCCTFLRSVPLEGILKLTATAIGLAGTLTTHMIDFGAISPKVANSTIYLFFAFSGLIDVLNFYFPYNVGNGLVKMGLVQSFFVEGFLFMLNNIGHDFIINIFIAATAWMTSIAVTLELVWPEAKLLRATMTLLQGTWTIHMVRASYFEIVPEVALVFTWHLAAAFAVILCVVAVTRSCTSRMRFSNPPEIPVCNYQEYCDKI</sequence>
<organism evidence="2 3">
    <name type="scientific">Cephus cinctus</name>
    <name type="common">Wheat stem sawfly</name>
    <dbReference type="NCBI Taxonomy" id="211228"/>
    <lineage>
        <taxon>Eukaryota</taxon>
        <taxon>Metazoa</taxon>
        <taxon>Ecdysozoa</taxon>
        <taxon>Arthropoda</taxon>
        <taxon>Hexapoda</taxon>
        <taxon>Insecta</taxon>
        <taxon>Pterygota</taxon>
        <taxon>Neoptera</taxon>
        <taxon>Endopterygota</taxon>
        <taxon>Hymenoptera</taxon>
        <taxon>Cephoidea</taxon>
        <taxon>Cephidae</taxon>
        <taxon>Cephus</taxon>
    </lineage>
</organism>
<evidence type="ECO:0000313" key="4">
    <source>
        <dbReference type="RefSeq" id="XP_015607023.1"/>
    </source>
</evidence>
<evidence type="ECO:0000256" key="1">
    <source>
        <dbReference type="SAM" id="Phobius"/>
    </source>
</evidence>
<proteinExistence type="predicted"/>
<dbReference type="PANTHER" id="PTHR16007">
    <property type="entry name" value="EPIDIDYMAL MEMBRANE PROTEIN E9-RELATED"/>
    <property type="match status" value="1"/>
</dbReference>
<evidence type="ECO:0000313" key="5">
    <source>
        <dbReference type="RefSeq" id="XP_024946470.1"/>
    </source>
</evidence>
<feature type="transmembrane region" description="Helical" evidence="1">
    <location>
        <begin position="204"/>
        <end position="225"/>
    </location>
</feature>
<evidence type="ECO:0000313" key="2">
    <source>
        <dbReference type="Proteomes" id="UP000694920"/>
    </source>
</evidence>
<keyword evidence="1" id="KW-1133">Transmembrane helix</keyword>
<feature type="transmembrane region" description="Helical" evidence="1">
    <location>
        <begin position="98"/>
        <end position="117"/>
    </location>
</feature>
<reference evidence="3 4" key="1">
    <citation type="submission" date="2025-04" db="UniProtKB">
        <authorList>
            <consortium name="RefSeq"/>
        </authorList>
    </citation>
    <scope>IDENTIFICATION</scope>
</reference>
<dbReference type="AlphaFoldDB" id="A0AAJ7CBY7"/>